<dbReference type="Pfam" id="PF13460">
    <property type="entry name" value="NAD_binding_10"/>
    <property type="match status" value="1"/>
</dbReference>
<dbReference type="InterPro" id="IPR016040">
    <property type="entry name" value="NAD(P)-bd_dom"/>
</dbReference>
<feature type="domain" description="NAD(P)-binding" evidence="1">
    <location>
        <begin position="7"/>
        <end position="197"/>
    </location>
</feature>
<keyword evidence="3" id="KW-1185">Reference proteome</keyword>
<dbReference type="Proteomes" id="UP001499863">
    <property type="component" value="Unassembled WGS sequence"/>
</dbReference>
<dbReference type="InterPro" id="IPR036291">
    <property type="entry name" value="NAD(P)-bd_dom_sf"/>
</dbReference>
<evidence type="ECO:0000313" key="2">
    <source>
        <dbReference type="EMBL" id="GAA1391951.1"/>
    </source>
</evidence>
<organism evidence="2 3">
    <name type="scientific">Kitasatospora putterlickiae</name>
    <dbReference type="NCBI Taxonomy" id="221725"/>
    <lineage>
        <taxon>Bacteria</taxon>
        <taxon>Bacillati</taxon>
        <taxon>Actinomycetota</taxon>
        <taxon>Actinomycetes</taxon>
        <taxon>Kitasatosporales</taxon>
        <taxon>Streptomycetaceae</taxon>
        <taxon>Kitasatospora</taxon>
    </lineage>
</organism>
<comment type="caution">
    <text evidence="2">The sequence shown here is derived from an EMBL/GenBank/DDBJ whole genome shotgun (WGS) entry which is preliminary data.</text>
</comment>
<proteinExistence type="predicted"/>
<dbReference type="Gene3D" id="3.40.50.720">
    <property type="entry name" value="NAD(P)-binding Rossmann-like Domain"/>
    <property type="match status" value="1"/>
</dbReference>
<evidence type="ECO:0000259" key="1">
    <source>
        <dbReference type="Pfam" id="PF13460"/>
    </source>
</evidence>
<dbReference type="EMBL" id="BAAAKJ010000118">
    <property type="protein sequence ID" value="GAA1391951.1"/>
    <property type="molecule type" value="Genomic_DNA"/>
</dbReference>
<gene>
    <name evidence="2" type="ORF">GCM10009639_22600</name>
</gene>
<protein>
    <submittedName>
        <fullName evidence="2">SDR family oxidoreductase</fullName>
    </submittedName>
</protein>
<dbReference type="RefSeq" id="WP_344332693.1">
    <property type="nucleotide sequence ID" value="NZ_BAAAKJ010000118.1"/>
</dbReference>
<dbReference type="PANTHER" id="PTHR15020:SF50">
    <property type="entry name" value="UPF0659 PROTEIN YMR090W"/>
    <property type="match status" value="1"/>
</dbReference>
<dbReference type="PANTHER" id="PTHR15020">
    <property type="entry name" value="FLAVIN REDUCTASE-RELATED"/>
    <property type="match status" value="1"/>
</dbReference>
<dbReference type="SUPFAM" id="SSF51735">
    <property type="entry name" value="NAD(P)-binding Rossmann-fold domains"/>
    <property type="match status" value="1"/>
</dbReference>
<name>A0ABP4IMD2_9ACTN</name>
<reference evidence="3" key="1">
    <citation type="journal article" date="2019" name="Int. J. Syst. Evol. Microbiol.">
        <title>The Global Catalogue of Microorganisms (GCM) 10K type strain sequencing project: providing services to taxonomists for standard genome sequencing and annotation.</title>
        <authorList>
            <consortium name="The Broad Institute Genomics Platform"/>
            <consortium name="The Broad Institute Genome Sequencing Center for Infectious Disease"/>
            <person name="Wu L."/>
            <person name="Ma J."/>
        </authorList>
    </citation>
    <scope>NUCLEOTIDE SEQUENCE [LARGE SCALE GENOMIC DNA]</scope>
    <source>
        <strain evidence="3">JCM 12393</strain>
    </source>
</reference>
<evidence type="ECO:0000313" key="3">
    <source>
        <dbReference type="Proteomes" id="UP001499863"/>
    </source>
</evidence>
<accession>A0ABP4IMD2</accession>
<sequence length="209" mass="22530">MEIVVVGAAGRTGRLLVEKALENKHGVTALLRDPAKLPVEHERLTKVRGDVFDVNSLTGPLEGKDAVVVALGVTSRTTTTVFSEGVRNVIAAARAGGVRRLVTMSSAGLETKHLPAMQRFVAEFVVDRVYRNIHLDLGRMEDEVEASPLDWTIVRVPMLTDGPATPGYQAVVGGHIAKASRIARANVADYIVTHLDDTATYGRRVEVAN</sequence>